<dbReference type="AlphaFoldDB" id="A0AAE0ZK61"/>
<evidence type="ECO:0000313" key="1">
    <source>
        <dbReference type="EMBL" id="KAK3770978.1"/>
    </source>
</evidence>
<name>A0AAE0ZK61_9GAST</name>
<dbReference type="Proteomes" id="UP001283361">
    <property type="component" value="Unassembled WGS sequence"/>
</dbReference>
<comment type="caution">
    <text evidence="1">The sequence shown here is derived from an EMBL/GenBank/DDBJ whole genome shotgun (WGS) entry which is preliminary data.</text>
</comment>
<sequence>MEKSRRVRGTSPKSLTDENVTFASGSILCPALGFQPRCVQYLMMVALLLISKRDCGSNTRSSHQRKVLAAIEEVVIVVTYSSGGGVMLATCSPATGVSHMHVDQHIDQPTSAATRRQDNWVPAAAL</sequence>
<organism evidence="1 2">
    <name type="scientific">Elysia crispata</name>
    <name type="common">lettuce slug</name>
    <dbReference type="NCBI Taxonomy" id="231223"/>
    <lineage>
        <taxon>Eukaryota</taxon>
        <taxon>Metazoa</taxon>
        <taxon>Spiralia</taxon>
        <taxon>Lophotrochozoa</taxon>
        <taxon>Mollusca</taxon>
        <taxon>Gastropoda</taxon>
        <taxon>Heterobranchia</taxon>
        <taxon>Euthyneura</taxon>
        <taxon>Panpulmonata</taxon>
        <taxon>Sacoglossa</taxon>
        <taxon>Placobranchoidea</taxon>
        <taxon>Plakobranchidae</taxon>
        <taxon>Elysia</taxon>
    </lineage>
</organism>
<proteinExistence type="predicted"/>
<gene>
    <name evidence="1" type="ORF">RRG08_029068</name>
</gene>
<accession>A0AAE0ZK61</accession>
<evidence type="ECO:0000313" key="2">
    <source>
        <dbReference type="Proteomes" id="UP001283361"/>
    </source>
</evidence>
<dbReference type="EMBL" id="JAWDGP010003779">
    <property type="protein sequence ID" value="KAK3770978.1"/>
    <property type="molecule type" value="Genomic_DNA"/>
</dbReference>
<keyword evidence="2" id="KW-1185">Reference proteome</keyword>
<protein>
    <submittedName>
        <fullName evidence="1">Uncharacterized protein</fullName>
    </submittedName>
</protein>
<reference evidence="1" key="1">
    <citation type="journal article" date="2023" name="G3 (Bethesda)">
        <title>A reference genome for the long-term kleptoplast-retaining sea slug Elysia crispata morphotype clarki.</title>
        <authorList>
            <person name="Eastman K.E."/>
            <person name="Pendleton A.L."/>
            <person name="Shaikh M.A."/>
            <person name="Suttiyut T."/>
            <person name="Ogas R."/>
            <person name="Tomko P."/>
            <person name="Gavelis G."/>
            <person name="Widhalm J.R."/>
            <person name="Wisecaver J.H."/>
        </authorList>
    </citation>
    <scope>NUCLEOTIDE SEQUENCE</scope>
    <source>
        <strain evidence="1">ECLA1</strain>
    </source>
</reference>